<accession>A0ABT6N5U1</accession>
<protein>
    <recommendedName>
        <fullName evidence="3">Right handed beta helix domain-containing protein</fullName>
    </recommendedName>
</protein>
<dbReference type="EMBL" id="JARYGZ010000003">
    <property type="protein sequence ID" value="MDH7640458.1"/>
    <property type="molecule type" value="Genomic_DNA"/>
</dbReference>
<evidence type="ECO:0000313" key="2">
    <source>
        <dbReference type="Proteomes" id="UP001160625"/>
    </source>
</evidence>
<keyword evidence="2" id="KW-1185">Reference proteome</keyword>
<evidence type="ECO:0000313" key="1">
    <source>
        <dbReference type="EMBL" id="MDH7640458.1"/>
    </source>
</evidence>
<evidence type="ECO:0008006" key="3">
    <source>
        <dbReference type="Google" id="ProtNLM"/>
    </source>
</evidence>
<dbReference type="Proteomes" id="UP001160625">
    <property type="component" value="Unassembled WGS sequence"/>
</dbReference>
<sequence length="540" mass="57982">MEESFFPQQHNEGFDRSALRDQYLRRETQRAIQVPVGDEGPALPGVAKRANSLFGFDGSGGFVPFPISVPETTAALTLIPVATFDRLAGETDDLGRFQRCAAYCVVANAAMYIDRDYFIGSTWTPPAGLMLRGPLSQNARIVYTGAADGISIAGAIDMDGIIVDGGIANFAAYDRSQAPNRFTLLGIHGDMLVTPGYLAGIRIGRVQVQNSKTLGFCMANVTDPQIGELSIVNCAAHGSLWTGVRRLRIGRFSAVNIGTTSGITAHFGQAMLITCQGAPEAAWYGINGAMPTSDLQIGQVQIRDTTDTAFYINDDRSKGCTGIQIGSVDIDTAGKDGFKIRSSGLPVTDVQVGSVRVNNVAQVGFGLESCQRVSVGSLQVNLCGQDTIGDRPRGLPERWRVSEVSPELATAGAVGGIVTVLGVLGQGVRWLFGWNDRRADRIAKEETELNERRGEYLSAIEGRLERVERSDAQRAKENWALRAAFEIVAAELRRVDPGNASLTRAEELLKAAFPLPVVPTAEIRAAMDALDTITLDEEAA</sequence>
<name>A0ABT6N5U1_9SPHN</name>
<reference evidence="1" key="1">
    <citation type="submission" date="2023-04" db="EMBL/GenBank/DDBJ databases">
        <title>Sphingomonas sp. MAHUQ-71 isolated from rice field.</title>
        <authorList>
            <person name="Huq M.A."/>
        </authorList>
    </citation>
    <scope>NUCLEOTIDE SEQUENCE</scope>
    <source>
        <strain evidence="1">MAHUQ-71</strain>
    </source>
</reference>
<dbReference type="RefSeq" id="WP_281045823.1">
    <property type="nucleotide sequence ID" value="NZ_JARYGZ010000003.1"/>
</dbReference>
<comment type="caution">
    <text evidence="1">The sequence shown here is derived from an EMBL/GenBank/DDBJ whole genome shotgun (WGS) entry which is preliminary data.</text>
</comment>
<organism evidence="1 2">
    <name type="scientific">Sphingomonas oryzagri</name>
    <dbReference type="NCBI Taxonomy" id="3042314"/>
    <lineage>
        <taxon>Bacteria</taxon>
        <taxon>Pseudomonadati</taxon>
        <taxon>Pseudomonadota</taxon>
        <taxon>Alphaproteobacteria</taxon>
        <taxon>Sphingomonadales</taxon>
        <taxon>Sphingomonadaceae</taxon>
        <taxon>Sphingomonas</taxon>
    </lineage>
</organism>
<gene>
    <name evidence="1" type="ORF">QGN17_17120</name>
</gene>
<proteinExistence type="predicted"/>